<evidence type="ECO:0000313" key="4">
    <source>
        <dbReference type="Proteomes" id="UP001153076"/>
    </source>
</evidence>
<reference evidence="3" key="1">
    <citation type="submission" date="2022-04" db="EMBL/GenBank/DDBJ databases">
        <title>Carnegiea gigantea Genome sequencing and assembly v2.</title>
        <authorList>
            <person name="Copetti D."/>
            <person name="Sanderson M.J."/>
            <person name="Burquez A."/>
            <person name="Wojciechowski M.F."/>
        </authorList>
    </citation>
    <scope>NUCLEOTIDE SEQUENCE</scope>
    <source>
        <strain evidence="3">SGP5-SGP5p</strain>
        <tissue evidence="3">Aerial part</tissue>
    </source>
</reference>
<feature type="compositionally biased region" description="Acidic residues" evidence="1">
    <location>
        <begin position="1"/>
        <end position="12"/>
    </location>
</feature>
<organism evidence="3 4">
    <name type="scientific">Carnegiea gigantea</name>
    <dbReference type="NCBI Taxonomy" id="171969"/>
    <lineage>
        <taxon>Eukaryota</taxon>
        <taxon>Viridiplantae</taxon>
        <taxon>Streptophyta</taxon>
        <taxon>Embryophyta</taxon>
        <taxon>Tracheophyta</taxon>
        <taxon>Spermatophyta</taxon>
        <taxon>Magnoliopsida</taxon>
        <taxon>eudicotyledons</taxon>
        <taxon>Gunneridae</taxon>
        <taxon>Pentapetalae</taxon>
        <taxon>Caryophyllales</taxon>
        <taxon>Cactineae</taxon>
        <taxon>Cactaceae</taxon>
        <taxon>Cactoideae</taxon>
        <taxon>Echinocereeae</taxon>
        <taxon>Carnegiea</taxon>
    </lineage>
</organism>
<dbReference type="InterPro" id="IPR026960">
    <property type="entry name" value="RVT-Znf"/>
</dbReference>
<comment type="caution">
    <text evidence="3">The sequence shown here is derived from an EMBL/GenBank/DDBJ whole genome shotgun (WGS) entry which is preliminary data.</text>
</comment>
<evidence type="ECO:0000256" key="1">
    <source>
        <dbReference type="SAM" id="MobiDB-lite"/>
    </source>
</evidence>
<evidence type="ECO:0000313" key="3">
    <source>
        <dbReference type="EMBL" id="KAJ8433488.1"/>
    </source>
</evidence>
<keyword evidence="4" id="KW-1185">Reference proteome</keyword>
<dbReference type="OrthoDB" id="1748441at2759"/>
<evidence type="ECO:0000259" key="2">
    <source>
        <dbReference type="Pfam" id="PF13966"/>
    </source>
</evidence>
<protein>
    <recommendedName>
        <fullName evidence="2">Reverse transcriptase zinc-binding domain-containing protein</fullName>
    </recommendedName>
</protein>
<gene>
    <name evidence="3" type="ORF">Cgig2_018022</name>
</gene>
<dbReference type="Proteomes" id="UP001153076">
    <property type="component" value="Unassembled WGS sequence"/>
</dbReference>
<dbReference type="Pfam" id="PF13966">
    <property type="entry name" value="zf-RVT"/>
    <property type="match status" value="1"/>
</dbReference>
<dbReference type="EMBL" id="JAKOGI010000534">
    <property type="protein sequence ID" value="KAJ8433488.1"/>
    <property type="molecule type" value="Genomic_DNA"/>
</dbReference>
<dbReference type="AlphaFoldDB" id="A0A9Q1JZ31"/>
<name>A0A9Q1JZ31_9CARY</name>
<feature type="domain" description="Reverse transcriptase zinc-binding" evidence="2">
    <location>
        <begin position="121"/>
        <end position="207"/>
    </location>
</feature>
<accession>A0A9Q1JZ31</accession>
<feature type="region of interest" description="Disordered" evidence="1">
    <location>
        <begin position="1"/>
        <end position="46"/>
    </location>
</feature>
<sequence>MNTEDEEEEDNEMVPTEKAIGPVAALAENTTSKEPEVNSCFPPRSRKQSKFMLNKKTKVGSRIPFATPNMARDVEQCRRMEMESIRKLSSGEYRNTIRPLFITNEAEAHDVVGWMGDLNKFSVRNALSLLRDGVPSSKDMTWKHIWCIKAPQRICFFTWLGHHNCTISNVNRVSRGLASNSSRGVCGNSDETSLHILWDCPIVRSVWRKFGQNTLAPNFFFSNLTEWIKTRLNLQMIPIGLHCLQSHCGGYGSGGMPKFLGARRRFLMTWWHLSGKGVVKSFEPMNILSMQGKMLASPFEKGGIAMLAPAFEGLGPSQCGWCNQGESRQGGAVVVFSIMQEGIGCCVSPVTLESVHHSELSSLHC</sequence>
<proteinExistence type="predicted"/>